<dbReference type="Pfam" id="PF00501">
    <property type="entry name" value="AMP-binding"/>
    <property type="match status" value="1"/>
</dbReference>
<evidence type="ECO:0000313" key="2">
    <source>
        <dbReference type="EMBL" id="RUT04414.1"/>
    </source>
</evidence>
<keyword evidence="3" id="KW-1185">Reference proteome</keyword>
<feature type="domain" description="AMP-dependent synthetase/ligase" evidence="1">
    <location>
        <begin position="2"/>
        <end position="57"/>
    </location>
</feature>
<organism evidence="2 3">
    <name type="scientific">Dulcicalothrix desertica PCC 7102</name>
    <dbReference type="NCBI Taxonomy" id="232991"/>
    <lineage>
        <taxon>Bacteria</taxon>
        <taxon>Bacillati</taxon>
        <taxon>Cyanobacteriota</taxon>
        <taxon>Cyanophyceae</taxon>
        <taxon>Nostocales</taxon>
        <taxon>Calotrichaceae</taxon>
        <taxon>Dulcicalothrix</taxon>
    </lineage>
</organism>
<dbReference type="InterPro" id="IPR000873">
    <property type="entry name" value="AMP-dep_synth/lig_dom"/>
</dbReference>
<sequence>MGNELTRECEQRLNCVIKQAYGLTETSPVTHINPENDECEKIKPGSVGQCLRNTECQMVFGMVIG</sequence>
<reference evidence="2" key="1">
    <citation type="submission" date="2018-12" db="EMBL/GenBank/DDBJ databases">
        <authorList>
            <person name="Will S."/>
            <person name="Neumann-Schaal M."/>
            <person name="Henke P."/>
        </authorList>
    </citation>
    <scope>NUCLEOTIDE SEQUENCE</scope>
    <source>
        <strain evidence="2">PCC 7102</strain>
    </source>
</reference>
<dbReference type="Gene3D" id="2.30.38.10">
    <property type="entry name" value="Luciferase, Domain 3"/>
    <property type="match status" value="1"/>
</dbReference>
<reference evidence="2" key="2">
    <citation type="journal article" date="2019" name="Genome Biol. Evol.">
        <title>Day and night: Metabolic profiles and evolutionary relationships of six axenic non-marine cyanobacteria.</title>
        <authorList>
            <person name="Will S.E."/>
            <person name="Henke P."/>
            <person name="Boedeker C."/>
            <person name="Huang S."/>
            <person name="Brinkmann H."/>
            <person name="Rohde M."/>
            <person name="Jarek M."/>
            <person name="Friedl T."/>
            <person name="Seufert S."/>
            <person name="Schumacher M."/>
            <person name="Overmann J."/>
            <person name="Neumann-Schaal M."/>
            <person name="Petersen J."/>
        </authorList>
    </citation>
    <scope>NUCLEOTIDE SEQUENCE [LARGE SCALE GENOMIC DNA]</scope>
    <source>
        <strain evidence="2">PCC 7102</strain>
    </source>
</reference>
<dbReference type="Gene3D" id="3.40.50.980">
    <property type="match status" value="1"/>
</dbReference>
<comment type="caution">
    <text evidence="2">The sequence shown here is derived from an EMBL/GenBank/DDBJ whole genome shotgun (WGS) entry which is preliminary data.</text>
</comment>
<proteinExistence type="predicted"/>
<dbReference type="EMBL" id="RSCL01000011">
    <property type="protein sequence ID" value="RUT04414.1"/>
    <property type="molecule type" value="Genomic_DNA"/>
</dbReference>
<dbReference type="RefSeq" id="WP_233787310.1">
    <property type="nucleotide sequence ID" value="NZ_RSCL01000011.1"/>
</dbReference>
<dbReference type="AlphaFoldDB" id="A0A3S1AM73"/>
<accession>A0A3S1AM73</accession>
<evidence type="ECO:0000259" key="1">
    <source>
        <dbReference type="Pfam" id="PF00501"/>
    </source>
</evidence>
<name>A0A3S1AM73_9CYAN</name>
<gene>
    <name evidence="2" type="ORF">DSM106972_046420</name>
</gene>
<dbReference type="Proteomes" id="UP000271624">
    <property type="component" value="Unassembled WGS sequence"/>
</dbReference>
<evidence type="ECO:0000313" key="3">
    <source>
        <dbReference type="Proteomes" id="UP000271624"/>
    </source>
</evidence>
<dbReference type="SUPFAM" id="SSF56801">
    <property type="entry name" value="Acetyl-CoA synthetase-like"/>
    <property type="match status" value="1"/>
</dbReference>
<protein>
    <recommendedName>
        <fullName evidence="1">AMP-dependent synthetase/ligase domain-containing protein</fullName>
    </recommendedName>
</protein>